<dbReference type="PANTHER" id="PTHR30572:SF4">
    <property type="entry name" value="ABC TRANSPORTER PERMEASE YTRF"/>
    <property type="match status" value="1"/>
</dbReference>
<comment type="similarity">
    <text evidence="6">Belongs to the ABC-4 integral membrane protein family.</text>
</comment>
<evidence type="ECO:0000313" key="11">
    <source>
        <dbReference type="Proteomes" id="UP000321306"/>
    </source>
</evidence>
<comment type="caution">
    <text evidence="10">The sequence shown here is derived from an EMBL/GenBank/DDBJ whole genome shotgun (WGS) entry which is preliminary data.</text>
</comment>
<keyword evidence="11" id="KW-1185">Reference proteome</keyword>
<feature type="domain" description="ABC3 transporter permease C-terminal" evidence="8">
    <location>
        <begin position="275"/>
        <end position="395"/>
    </location>
</feature>
<dbReference type="InterPro" id="IPR003838">
    <property type="entry name" value="ABC3_permease_C"/>
</dbReference>
<keyword evidence="2" id="KW-1003">Cell membrane</keyword>
<evidence type="ECO:0000259" key="8">
    <source>
        <dbReference type="Pfam" id="PF02687"/>
    </source>
</evidence>
<organism evidence="10 11">
    <name type="scientific">Deinococcus cellulosilyticus (strain DSM 18568 / NBRC 106333 / KACC 11606 / 5516J-15)</name>
    <dbReference type="NCBI Taxonomy" id="1223518"/>
    <lineage>
        <taxon>Bacteria</taxon>
        <taxon>Thermotogati</taxon>
        <taxon>Deinococcota</taxon>
        <taxon>Deinococci</taxon>
        <taxon>Deinococcales</taxon>
        <taxon>Deinococcaceae</taxon>
        <taxon>Deinococcus</taxon>
    </lineage>
</organism>
<evidence type="ECO:0000256" key="1">
    <source>
        <dbReference type="ARBA" id="ARBA00004651"/>
    </source>
</evidence>
<dbReference type="InterPro" id="IPR025857">
    <property type="entry name" value="MacB_PCD"/>
</dbReference>
<gene>
    <name evidence="10" type="ORF">DC3_09200</name>
</gene>
<name>A0A511MXG3_DEIC1</name>
<evidence type="ECO:0000256" key="6">
    <source>
        <dbReference type="ARBA" id="ARBA00038076"/>
    </source>
</evidence>
<comment type="subcellular location">
    <subcellularLocation>
        <location evidence="1">Cell membrane</location>
        <topology evidence="1">Multi-pass membrane protein</topology>
    </subcellularLocation>
</comment>
<evidence type="ECO:0000259" key="9">
    <source>
        <dbReference type="Pfam" id="PF12704"/>
    </source>
</evidence>
<dbReference type="RefSeq" id="WP_146882752.1">
    <property type="nucleotide sequence ID" value="NZ_BJXB01000003.1"/>
</dbReference>
<keyword evidence="3 7" id="KW-0812">Transmembrane</keyword>
<evidence type="ECO:0008006" key="12">
    <source>
        <dbReference type="Google" id="ProtNLM"/>
    </source>
</evidence>
<dbReference type="AlphaFoldDB" id="A0A511MXG3"/>
<feature type="transmembrane region" description="Helical" evidence="7">
    <location>
        <begin position="366"/>
        <end position="391"/>
    </location>
</feature>
<feature type="transmembrane region" description="Helical" evidence="7">
    <location>
        <begin position="270"/>
        <end position="291"/>
    </location>
</feature>
<feature type="transmembrane region" description="Helical" evidence="7">
    <location>
        <begin position="325"/>
        <end position="346"/>
    </location>
</feature>
<evidence type="ECO:0000313" key="10">
    <source>
        <dbReference type="EMBL" id="GEM45285.1"/>
    </source>
</evidence>
<keyword evidence="5 7" id="KW-0472">Membrane</keyword>
<sequence>MQHTLKFAWIRAMKRPIRTLLSILELALGAFVVAVALSVVHARYASQVTSDAFKVVAGKENSSTYSLFESKDLPELQKLSPAVESMSIYEDVWDANLLDHQGKRFKIQGVFAVSPSYPQIERVQMLKGTFPRPDSQELLIAQSVAQTLFGSEDPIGKTVKLSSQWNPNSKPRQVKVVGVMRDDASASFQTPFFLLPAASKRAPAQTSGIAMAVVVKAKAGQATEAKRQLLDAIRKTYKNSPMFKSSGGALYTKALNEAIYAPPGEVDSTLVVFSFMAIIMLMVCSIGIFTIQFVDTVERTREVGLRRTLGAHKGQVVQERLMESVLLSVSGGILGLGAAILTIPVLQQNFSGWNGLFARGIEFSPLVAAGVLLAVVLVGLLAGLYPALAAVRLSPTQAFKEA</sequence>
<dbReference type="Pfam" id="PF02687">
    <property type="entry name" value="FtsX"/>
    <property type="match status" value="1"/>
</dbReference>
<accession>A0A511MXG3</accession>
<protein>
    <recommendedName>
        <fullName evidence="12">ABC transporter permease</fullName>
    </recommendedName>
</protein>
<dbReference type="Pfam" id="PF12704">
    <property type="entry name" value="MacB_PCD"/>
    <property type="match status" value="1"/>
</dbReference>
<dbReference type="PANTHER" id="PTHR30572">
    <property type="entry name" value="MEMBRANE COMPONENT OF TRANSPORTER-RELATED"/>
    <property type="match status" value="1"/>
</dbReference>
<dbReference type="EMBL" id="BJXB01000003">
    <property type="protein sequence ID" value="GEM45285.1"/>
    <property type="molecule type" value="Genomic_DNA"/>
</dbReference>
<feature type="domain" description="MacB-like periplasmic core" evidence="9">
    <location>
        <begin position="19"/>
        <end position="230"/>
    </location>
</feature>
<evidence type="ECO:0000256" key="2">
    <source>
        <dbReference type="ARBA" id="ARBA00022475"/>
    </source>
</evidence>
<proteinExistence type="inferred from homology"/>
<evidence type="ECO:0000256" key="5">
    <source>
        <dbReference type="ARBA" id="ARBA00023136"/>
    </source>
</evidence>
<keyword evidence="4 7" id="KW-1133">Transmembrane helix</keyword>
<reference evidence="10 11" key="1">
    <citation type="submission" date="2019-07" db="EMBL/GenBank/DDBJ databases">
        <title>Whole genome shotgun sequence of Deinococcus cellulosilyticus NBRC 106333.</title>
        <authorList>
            <person name="Hosoyama A."/>
            <person name="Uohara A."/>
            <person name="Ohji S."/>
            <person name="Ichikawa N."/>
        </authorList>
    </citation>
    <scope>NUCLEOTIDE SEQUENCE [LARGE SCALE GENOMIC DNA]</scope>
    <source>
        <strain evidence="10 11">NBRC 106333</strain>
    </source>
</reference>
<evidence type="ECO:0000256" key="3">
    <source>
        <dbReference type="ARBA" id="ARBA00022692"/>
    </source>
</evidence>
<evidence type="ECO:0000256" key="7">
    <source>
        <dbReference type="SAM" id="Phobius"/>
    </source>
</evidence>
<dbReference type="InterPro" id="IPR050250">
    <property type="entry name" value="Macrolide_Exporter_MacB"/>
</dbReference>
<evidence type="ECO:0000256" key="4">
    <source>
        <dbReference type="ARBA" id="ARBA00022989"/>
    </source>
</evidence>
<dbReference type="GO" id="GO:0005886">
    <property type="term" value="C:plasma membrane"/>
    <property type="evidence" value="ECO:0007669"/>
    <property type="project" value="UniProtKB-SubCell"/>
</dbReference>
<dbReference type="OrthoDB" id="8769057at2"/>
<dbReference type="Proteomes" id="UP000321306">
    <property type="component" value="Unassembled WGS sequence"/>
</dbReference>
<dbReference type="GO" id="GO:0022857">
    <property type="term" value="F:transmembrane transporter activity"/>
    <property type="evidence" value="ECO:0007669"/>
    <property type="project" value="TreeGrafter"/>
</dbReference>